<keyword evidence="9" id="KW-0862">Zinc</keyword>
<sequence length="458" mass="52435">MRPDRLKNWETFVWKRPSEVYGAGNFSIFKGITPTDIRQGACGDCYFLSSISSLAEFPERVEKIFLNKEVNEAGCYALQFYINGEPETVVLDDYFPWCNHKDNWAFSRSTNDKEIWVLLLEKAWAKIFGSYQRIEGGTTGEAFPAITGAPTKMILHAEVTDTDALWKQILDGDQKSFVMATSVASDRSGQTNQAVTNLGLVDAHAYSLIAAKELTHNLKKLRLVKIRNPWGQKEWNGDWSDKSDKWTPQLKEAVGFEAKEDGIFFISFEDYIKFFYITSICKYVEGGDLSVVEDEHATGKYCLSTFKIAKQYDTPIVITLYQIHSRLVDETMRGRYQYAPLKLMLGKIIKEKQIDSKSATPEQEVIAFVDGEYMQYNHTHIELPSISPGDYVVFTKGEWDVLNPHRKLILNIYAPDPLEIKRVHTNQQMFSVYSRMDGWLGARLAQENKYQVPSYATK</sequence>
<keyword evidence="7 11" id="KW-0378">Hydrolase</keyword>
<comment type="similarity">
    <text evidence="1">Belongs to the peptidase C2 family.</text>
</comment>
<evidence type="ECO:0000256" key="6">
    <source>
        <dbReference type="ARBA" id="ARBA00022771"/>
    </source>
</evidence>
<dbReference type="GO" id="GO:0006508">
    <property type="term" value="P:proteolysis"/>
    <property type="evidence" value="ECO:0007669"/>
    <property type="project" value="UniProtKB-KW"/>
</dbReference>
<keyword evidence="6" id="KW-0863">Zinc-finger</keyword>
<evidence type="ECO:0000259" key="12">
    <source>
        <dbReference type="PROSITE" id="PS50203"/>
    </source>
</evidence>
<evidence type="ECO:0000313" key="13">
    <source>
        <dbReference type="EMBL" id="TNV80150.1"/>
    </source>
</evidence>
<keyword evidence="2" id="KW-0597">Phosphoprotein</keyword>
<evidence type="ECO:0000256" key="4">
    <source>
        <dbReference type="ARBA" id="ARBA00022723"/>
    </source>
</evidence>
<keyword evidence="14" id="KW-1185">Reference proteome</keyword>
<dbReference type="OrthoDB" id="268518at2759"/>
<proteinExistence type="inferred from homology"/>
<dbReference type="GO" id="GO:0008270">
    <property type="term" value="F:zinc ion binding"/>
    <property type="evidence" value="ECO:0007669"/>
    <property type="project" value="UniProtKB-KW"/>
</dbReference>
<dbReference type="CDD" id="cd00044">
    <property type="entry name" value="CysPc"/>
    <property type="match status" value="1"/>
</dbReference>
<evidence type="ECO:0000313" key="14">
    <source>
        <dbReference type="Proteomes" id="UP000785679"/>
    </source>
</evidence>
<dbReference type="Proteomes" id="UP000785679">
    <property type="component" value="Unassembled WGS sequence"/>
</dbReference>
<evidence type="ECO:0000256" key="7">
    <source>
        <dbReference type="ARBA" id="ARBA00022801"/>
    </source>
</evidence>
<protein>
    <recommendedName>
        <fullName evidence="12">Calpain catalytic domain-containing protein</fullName>
    </recommendedName>
</protein>
<name>A0A8J8T364_HALGN</name>
<feature type="active site" evidence="10 11">
    <location>
        <position position="204"/>
    </location>
</feature>
<dbReference type="PROSITE" id="PS00139">
    <property type="entry name" value="THIOL_PROTEASE_CYS"/>
    <property type="match status" value="1"/>
</dbReference>
<dbReference type="FunFam" id="3.90.70.10:FF:000010">
    <property type="entry name" value="Calpain 15"/>
    <property type="match status" value="1"/>
</dbReference>
<comment type="caution">
    <text evidence="13">The sequence shown here is derived from an EMBL/GenBank/DDBJ whole genome shotgun (WGS) entry which is preliminary data.</text>
</comment>
<reference evidence="13" key="1">
    <citation type="submission" date="2019-06" db="EMBL/GenBank/DDBJ databases">
        <authorList>
            <person name="Zheng W."/>
        </authorList>
    </citation>
    <scope>NUCLEOTIDE SEQUENCE</scope>
    <source>
        <strain evidence="13">QDHG01</strain>
    </source>
</reference>
<evidence type="ECO:0000256" key="11">
    <source>
        <dbReference type="PROSITE-ProRule" id="PRU00239"/>
    </source>
</evidence>
<keyword evidence="5" id="KW-0677">Repeat</keyword>
<dbReference type="InterPro" id="IPR000169">
    <property type="entry name" value="Pept_cys_AS"/>
</dbReference>
<dbReference type="PANTHER" id="PTHR10183:SF379">
    <property type="entry name" value="CALPAIN-5"/>
    <property type="match status" value="1"/>
</dbReference>
<dbReference type="SMART" id="SM00230">
    <property type="entry name" value="CysPc"/>
    <property type="match status" value="1"/>
</dbReference>
<evidence type="ECO:0000256" key="1">
    <source>
        <dbReference type="ARBA" id="ARBA00007623"/>
    </source>
</evidence>
<gene>
    <name evidence="13" type="ORF">FGO68_gene8869</name>
</gene>
<feature type="active site" evidence="10 11">
    <location>
        <position position="45"/>
    </location>
</feature>
<evidence type="ECO:0000256" key="9">
    <source>
        <dbReference type="ARBA" id="ARBA00022833"/>
    </source>
</evidence>
<keyword evidence="4" id="KW-0479">Metal-binding</keyword>
<dbReference type="Pfam" id="PF00648">
    <property type="entry name" value="Peptidase_C2"/>
    <property type="match status" value="1"/>
</dbReference>
<dbReference type="PANTHER" id="PTHR10183">
    <property type="entry name" value="CALPAIN"/>
    <property type="match status" value="1"/>
</dbReference>
<dbReference type="AlphaFoldDB" id="A0A8J8T364"/>
<dbReference type="PROSITE" id="PS50203">
    <property type="entry name" value="CALPAIN_CAT"/>
    <property type="match status" value="1"/>
</dbReference>
<dbReference type="SUPFAM" id="SSF54001">
    <property type="entry name" value="Cysteine proteinases"/>
    <property type="match status" value="1"/>
</dbReference>
<dbReference type="InterPro" id="IPR022684">
    <property type="entry name" value="Calpain_cysteine_protease"/>
</dbReference>
<dbReference type="InterPro" id="IPR038765">
    <property type="entry name" value="Papain-like_cys_pep_sf"/>
</dbReference>
<keyword evidence="3 11" id="KW-0645">Protease</keyword>
<dbReference type="GO" id="GO:0004198">
    <property type="term" value="F:calcium-dependent cysteine-type endopeptidase activity"/>
    <property type="evidence" value="ECO:0007669"/>
    <property type="project" value="InterPro"/>
</dbReference>
<keyword evidence="8 11" id="KW-0788">Thiol protease</keyword>
<evidence type="ECO:0000256" key="5">
    <source>
        <dbReference type="ARBA" id="ARBA00022737"/>
    </source>
</evidence>
<dbReference type="InterPro" id="IPR001300">
    <property type="entry name" value="Peptidase_C2_calpain_cat"/>
</dbReference>
<evidence type="ECO:0000256" key="2">
    <source>
        <dbReference type="ARBA" id="ARBA00022553"/>
    </source>
</evidence>
<dbReference type="Gene3D" id="3.90.70.10">
    <property type="entry name" value="Cysteine proteinases"/>
    <property type="match status" value="1"/>
</dbReference>
<evidence type="ECO:0000256" key="10">
    <source>
        <dbReference type="PIRSR" id="PIRSR622684-1"/>
    </source>
</evidence>
<dbReference type="PRINTS" id="PR00704">
    <property type="entry name" value="CALPAIN"/>
</dbReference>
<evidence type="ECO:0000256" key="3">
    <source>
        <dbReference type="ARBA" id="ARBA00022670"/>
    </source>
</evidence>
<dbReference type="EMBL" id="RRYP01007910">
    <property type="protein sequence ID" value="TNV80150.1"/>
    <property type="molecule type" value="Genomic_DNA"/>
</dbReference>
<organism evidence="13 14">
    <name type="scientific">Halteria grandinella</name>
    <dbReference type="NCBI Taxonomy" id="5974"/>
    <lineage>
        <taxon>Eukaryota</taxon>
        <taxon>Sar</taxon>
        <taxon>Alveolata</taxon>
        <taxon>Ciliophora</taxon>
        <taxon>Intramacronucleata</taxon>
        <taxon>Spirotrichea</taxon>
        <taxon>Stichotrichia</taxon>
        <taxon>Sporadotrichida</taxon>
        <taxon>Halteriidae</taxon>
        <taxon>Halteria</taxon>
    </lineage>
</organism>
<evidence type="ECO:0000256" key="8">
    <source>
        <dbReference type="ARBA" id="ARBA00022807"/>
    </source>
</evidence>
<feature type="domain" description="Calpain catalytic" evidence="12">
    <location>
        <begin position="14"/>
        <end position="284"/>
    </location>
</feature>
<feature type="active site" evidence="10 11">
    <location>
        <position position="228"/>
    </location>
</feature>
<accession>A0A8J8T364</accession>